<sequence length="51" mass="5870">MQDEIYFSGSCVAPVRDGNYFSGSCVALVQDEVYKTYKAPKKNPWSFYYLC</sequence>
<accession>A0ABP1FFY6</accession>
<comment type="caution">
    <text evidence="1">The sequence shown here is derived from an EMBL/GenBank/DDBJ whole genome shotgun (WGS) entry which is preliminary data.</text>
</comment>
<dbReference type="EMBL" id="CAXJRC010000043">
    <property type="protein sequence ID" value="CAL2108095.1"/>
    <property type="molecule type" value="Genomic_DNA"/>
</dbReference>
<evidence type="ECO:0000313" key="2">
    <source>
        <dbReference type="Proteomes" id="UP001497602"/>
    </source>
</evidence>
<dbReference type="Proteomes" id="UP001497602">
    <property type="component" value="Unassembled WGS sequence"/>
</dbReference>
<keyword evidence="2" id="KW-1185">Reference proteome</keyword>
<gene>
    <name evidence="1" type="ORF">T190115A13A_60090</name>
</gene>
<reference evidence="1 2" key="1">
    <citation type="submission" date="2024-05" db="EMBL/GenBank/DDBJ databases">
        <authorList>
            <person name="Duchaud E."/>
        </authorList>
    </citation>
    <scope>NUCLEOTIDE SEQUENCE [LARGE SCALE GENOMIC DNA]</scope>
    <source>
        <strain evidence="1">Ena-SAMPLE-TAB-13-05-2024-13:56:06:370-140305</strain>
    </source>
</reference>
<proteinExistence type="predicted"/>
<evidence type="ECO:0000313" key="1">
    <source>
        <dbReference type="EMBL" id="CAL2108095.1"/>
    </source>
</evidence>
<organism evidence="1 2">
    <name type="scientific">Tenacibaculum vairaonense</name>
    <dbReference type="NCBI Taxonomy" id="3137860"/>
    <lineage>
        <taxon>Bacteria</taxon>
        <taxon>Pseudomonadati</taxon>
        <taxon>Bacteroidota</taxon>
        <taxon>Flavobacteriia</taxon>
        <taxon>Flavobacteriales</taxon>
        <taxon>Flavobacteriaceae</taxon>
        <taxon>Tenacibaculum</taxon>
    </lineage>
</organism>
<protein>
    <submittedName>
        <fullName evidence="1">Uncharacterized protein</fullName>
    </submittedName>
</protein>
<name>A0ABP1FFY6_9FLAO</name>